<dbReference type="AlphaFoldDB" id="A0A0H4QKM4"/>
<organism evidence="4 5">
    <name type="scientific">Companilactobacillus ginsenosidimutans</name>
    <dbReference type="NCBI Taxonomy" id="1007676"/>
    <lineage>
        <taxon>Bacteria</taxon>
        <taxon>Bacillati</taxon>
        <taxon>Bacillota</taxon>
        <taxon>Bacilli</taxon>
        <taxon>Lactobacillales</taxon>
        <taxon>Lactobacillaceae</taxon>
        <taxon>Companilactobacillus</taxon>
    </lineage>
</organism>
<dbReference type="RefSeq" id="WP_064505445.1">
    <property type="nucleotide sequence ID" value="NZ_CP012034.1"/>
</dbReference>
<keyword evidence="5" id="KW-1185">Reference proteome</keyword>
<evidence type="ECO:0000313" key="5">
    <source>
        <dbReference type="Proteomes" id="UP000036106"/>
    </source>
</evidence>
<evidence type="ECO:0000256" key="2">
    <source>
        <dbReference type="SAM" id="SignalP"/>
    </source>
</evidence>
<evidence type="ECO:0000313" key="4">
    <source>
        <dbReference type="EMBL" id="AKP68442.1"/>
    </source>
</evidence>
<dbReference type="Pfam" id="PF13472">
    <property type="entry name" value="Lipase_GDSL_2"/>
    <property type="match status" value="1"/>
</dbReference>
<dbReference type="KEGG" id="lgn:ABM34_08045"/>
<dbReference type="Gene3D" id="3.40.50.1110">
    <property type="entry name" value="SGNH hydrolase"/>
    <property type="match status" value="1"/>
</dbReference>
<name>A0A0H4QKM4_9LACO</name>
<protein>
    <recommendedName>
        <fullName evidence="3">SGNH hydrolase-type esterase domain-containing protein</fullName>
    </recommendedName>
</protein>
<dbReference type="SUPFAM" id="SSF52266">
    <property type="entry name" value="SGNH hydrolase"/>
    <property type="match status" value="1"/>
</dbReference>
<dbReference type="CDD" id="cd00229">
    <property type="entry name" value="SGNH_hydrolase"/>
    <property type="match status" value="1"/>
</dbReference>
<dbReference type="InterPro" id="IPR036514">
    <property type="entry name" value="SGNH_hydro_sf"/>
</dbReference>
<dbReference type="InterPro" id="IPR013830">
    <property type="entry name" value="SGNH_hydro"/>
</dbReference>
<dbReference type="GO" id="GO:0004622">
    <property type="term" value="F:phosphatidylcholine lysophospholipase activity"/>
    <property type="evidence" value="ECO:0007669"/>
    <property type="project" value="TreeGrafter"/>
</dbReference>
<evidence type="ECO:0000256" key="1">
    <source>
        <dbReference type="SAM" id="MobiDB-lite"/>
    </source>
</evidence>
<dbReference type="Proteomes" id="UP000036106">
    <property type="component" value="Chromosome"/>
</dbReference>
<dbReference type="PANTHER" id="PTHR30383">
    <property type="entry name" value="THIOESTERASE 1/PROTEASE 1/LYSOPHOSPHOLIPASE L1"/>
    <property type="match status" value="1"/>
</dbReference>
<gene>
    <name evidence="4" type="ORF">ABM34_08045</name>
</gene>
<dbReference type="STRING" id="1007676.ABM34_08045"/>
<dbReference type="EMBL" id="CP012034">
    <property type="protein sequence ID" value="AKP68442.1"/>
    <property type="molecule type" value="Genomic_DNA"/>
</dbReference>
<feature type="domain" description="SGNH hydrolase-type esterase" evidence="3">
    <location>
        <begin position="69"/>
        <end position="247"/>
    </location>
</feature>
<keyword evidence="2" id="KW-0732">Signal</keyword>
<reference evidence="5" key="1">
    <citation type="submission" date="2015-07" db="EMBL/GenBank/DDBJ databases">
        <title>Lactobacillus ginsenosidimutans/EMML 3141/ whole genome sequencing.</title>
        <authorList>
            <person name="Kim M.K."/>
            <person name="Im W.-T."/>
            <person name="Srinivasan S."/>
            <person name="Lee J.-J."/>
        </authorList>
    </citation>
    <scope>NUCLEOTIDE SEQUENCE [LARGE SCALE GENOMIC DNA]</scope>
    <source>
        <strain evidence="5">EMML 3041</strain>
    </source>
</reference>
<dbReference type="PANTHER" id="PTHR30383:SF5">
    <property type="entry name" value="SGNH HYDROLASE-TYPE ESTERASE DOMAIN-CONTAINING PROTEIN"/>
    <property type="match status" value="1"/>
</dbReference>
<feature type="region of interest" description="Disordered" evidence="1">
    <location>
        <begin position="24"/>
        <end position="48"/>
    </location>
</feature>
<dbReference type="PROSITE" id="PS51257">
    <property type="entry name" value="PROKAR_LIPOPROTEIN"/>
    <property type="match status" value="1"/>
</dbReference>
<feature type="signal peptide" evidence="2">
    <location>
        <begin position="1"/>
        <end position="21"/>
    </location>
</feature>
<proteinExistence type="predicted"/>
<evidence type="ECO:0000259" key="3">
    <source>
        <dbReference type="Pfam" id="PF13472"/>
    </source>
</evidence>
<sequence length="262" mass="28765">MSKARWLSLLAFLLMFVLVTGCSSKQSSSKHSSPKTEQKKTVKKTKPTKKTLATELKDSPKKTLVYSPLGDSLSVGLLADSKENRFSSQFTRTIAKETGKKVTEEGASSVGKTATNFGLPNVNTIIAQKPDIITVEFGTNDAADVTNPKALPAYQNSIHQILDQLQSQTKAKIILMTTWSPSNGDYVQNDLRFDKVVIKEGKDRNLPVVNLSKIWQGNPNVTGSTNNTSYNVWGSKDDFHPNQAGHDQIAKALTKVLNQEIK</sequence>
<dbReference type="InterPro" id="IPR051532">
    <property type="entry name" value="Ester_Hydrolysis_Enzymes"/>
</dbReference>
<dbReference type="PATRIC" id="fig|1007676.4.peg.1622"/>
<accession>A0A0H4QKM4</accession>
<feature type="chain" id="PRO_5039208215" description="SGNH hydrolase-type esterase domain-containing protein" evidence="2">
    <location>
        <begin position="22"/>
        <end position="262"/>
    </location>
</feature>